<dbReference type="InterPro" id="IPR050238">
    <property type="entry name" value="DNA_Rep/Repair_Clamp_Loader"/>
</dbReference>
<dbReference type="Gene3D" id="3.40.50.300">
    <property type="entry name" value="P-loop containing nucleotide triphosphate hydrolases"/>
    <property type="match status" value="1"/>
</dbReference>
<evidence type="ECO:0000256" key="2">
    <source>
        <dbReference type="ARBA" id="ARBA00022741"/>
    </source>
</evidence>
<dbReference type="GO" id="GO:0006281">
    <property type="term" value="P:DNA repair"/>
    <property type="evidence" value="ECO:0007669"/>
    <property type="project" value="TreeGrafter"/>
</dbReference>
<dbReference type="PANTHER" id="PTHR11669">
    <property type="entry name" value="REPLICATION FACTOR C / DNA POLYMERASE III GAMMA-TAU SUBUNIT"/>
    <property type="match status" value="1"/>
</dbReference>
<evidence type="ECO:0000256" key="3">
    <source>
        <dbReference type="ARBA" id="ARBA00022840"/>
    </source>
</evidence>
<dbReference type="InterPro" id="IPR047854">
    <property type="entry name" value="RFC_lid"/>
</dbReference>
<keyword evidence="2" id="KW-0547">Nucleotide-binding</keyword>
<gene>
    <name evidence="5" type="ORF">Faunusvirus6_9</name>
</gene>
<dbReference type="GO" id="GO:0005524">
    <property type="term" value="F:ATP binding"/>
    <property type="evidence" value="ECO:0007669"/>
    <property type="project" value="UniProtKB-KW"/>
</dbReference>
<dbReference type="InterPro" id="IPR003959">
    <property type="entry name" value="ATPase_AAA_core"/>
</dbReference>
<dbReference type="SMART" id="SM00382">
    <property type="entry name" value="AAA"/>
    <property type="match status" value="1"/>
</dbReference>
<name>A0A3G4ZYZ4_9VIRU</name>
<dbReference type="GO" id="GO:0016887">
    <property type="term" value="F:ATP hydrolysis activity"/>
    <property type="evidence" value="ECO:0007669"/>
    <property type="project" value="InterPro"/>
</dbReference>
<dbReference type="Gene3D" id="1.10.8.60">
    <property type="match status" value="1"/>
</dbReference>
<dbReference type="SUPFAM" id="SSF48019">
    <property type="entry name" value="post-AAA+ oligomerization domain-like"/>
    <property type="match status" value="1"/>
</dbReference>
<dbReference type="Pfam" id="PF00004">
    <property type="entry name" value="AAA"/>
    <property type="match status" value="1"/>
</dbReference>
<dbReference type="Pfam" id="PF25361">
    <property type="entry name" value="AAA_lid_RFC1"/>
    <property type="match status" value="1"/>
</dbReference>
<dbReference type="InterPro" id="IPR027417">
    <property type="entry name" value="P-loop_NTPase"/>
</dbReference>
<dbReference type="SUPFAM" id="SSF52540">
    <property type="entry name" value="P-loop containing nucleoside triphosphate hydrolases"/>
    <property type="match status" value="1"/>
</dbReference>
<dbReference type="CDD" id="cd18140">
    <property type="entry name" value="HLD_clamp_RFC"/>
    <property type="match status" value="1"/>
</dbReference>
<reference evidence="5" key="1">
    <citation type="submission" date="2018-10" db="EMBL/GenBank/DDBJ databases">
        <title>Hidden diversity of soil giant viruses.</title>
        <authorList>
            <person name="Schulz F."/>
            <person name="Alteio L."/>
            <person name="Goudeau D."/>
            <person name="Ryan E.M."/>
            <person name="Malmstrom R.R."/>
            <person name="Blanchard J."/>
            <person name="Woyke T."/>
        </authorList>
    </citation>
    <scope>NUCLEOTIDE SEQUENCE</scope>
    <source>
        <strain evidence="5">FNV1</strain>
    </source>
</reference>
<dbReference type="Gene3D" id="1.20.272.10">
    <property type="match status" value="1"/>
</dbReference>
<organism evidence="5">
    <name type="scientific">Faunusvirus sp</name>
    <dbReference type="NCBI Taxonomy" id="2487766"/>
    <lineage>
        <taxon>Viruses</taxon>
        <taxon>Varidnaviria</taxon>
        <taxon>Bamfordvirae</taxon>
        <taxon>Nucleocytoviricota</taxon>
        <taxon>Megaviricetes</taxon>
        <taxon>Imitervirales</taxon>
        <taxon>Mimiviridae</taxon>
    </lineage>
</organism>
<keyword evidence="1" id="KW-0235">DNA replication</keyword>
<dbReference type="InterPro" id="IPR008921">
    <property type="entry name" value="DNA_pol3_clamp-load_cplx_C"/>
</dbReference>
<dbReference type="CDD" id="cd00009">
    <property type="entry name" value="AAA"/>
    <property type="match status" value="1"/>
</dbReference>
<dbReference type="PANTHER" id="PTHR11669:SF5">
    <property type="entry name" value="REPLICATION FACTOR C SUBUNIT 2"/>
    <property type="match status" value="1"/>
</dbReference>
<dbReference type="GO" id="GO:0003689">
    <property type="term" value="F:DNA clamp loader activity"/>
    <property type="evidence" value="ECO:0007669"/>
    <property type="project" value="TreeGrafter"/>
</dbReference>
<dbReference type="InterPro" id="IPR003593">
    <property type="entry name" value="AAA+_ATPase"/>
</dbReference>
<dbReference type="InterPro" id="IPR013748">
    <property type="entry name" value="Rep_factorC_C"/>
</dbReference>
<dbReference type="Pfam" id="PF08542">
    <property type="entry name" value="Rep_fac_C"/>
    <property type="match status" value="1"/>
</dbReference>
<evidence type="ECO:0000313" key="5">
    <source>
        <dbReference type="EMBL" id="AYV79231.1"/>
    </source>
</evidence>
<keyword evidence="3" id="KW-0067">ATP-binding</keyword>
<evidence type="ECO:0000259" key="4">
    <source>
        <dbReference type="SMART" id="SM00382"/>
    </source>
</evidence>
<dbReference type="EMBL" id="MK072137">
    <property type="protein sequence ID" value="AYV79231.1"/>
    <property type="molecule type" value="Genomic_DNA"/>
</dbReference>
<evidence type="ECO:0000256" key="1">
    <source>
        <dbReference type="ARBA" id="ARBA00022705"/>
    </source>
</evidence>
<dbReference type="GO" id="GO:0003677">
    <property type="term" value="F:DNA binding"/>
    <property type="evidence" value="ECO:0007669"/>
    <property type="project" value="InterPro"/>
</dbReference>
<proteinExistence type="predicted"/>
<dbReference type="GO" id="GO:0006261">
    <property type="term" value="P:DNA-templated DNA replication"/>
    <property type="evidence" value="ECO:0007669"/>
    <property type="project" value="TreeGrafter"/>
</dbReference>
<sequence>MHKFSDLFKTTKKRSSAGGIDIINTPLVEKYRPSEFNDILLDKHVYTKLNEMLTSKIITNLIISGSPGTGKTTTVLCLAKMLVGDYYDDGVIELNASDDRVVNAITEKIVPFCKKRIVRTENEGKIMKIVIMDEADNITGKAQNALSNLMDQFIDTTRFIFTCNDTTKIMETIQSKCMILRFSKLNNEQIKKRLIHIAKLENIKYTDEGLNAIVFTAQGDIRQAINNLETTFVGYDEITPTNVYKICSQPQPILITNIIHACLATDVTTAINRTVDLINSGYCSNDILLSMVSVLKEICINESIRISYIKTISETFITINSAVDSNLQLIACIAKMAK</sequence>
<protein>
    <submittedName>
        <fullName evidence="5">Replication factor C small subunit</fullName>
    </submittedName>
</protein>
<accession>A0A3G4ZYZ4</accession>
<feature type="domain" description="AAA+ ATPase" evidence="4">
    <location>
        <begin position="57"/>
        <end position="191"/>
    </location>
</feature>
<dbReference type="FunFam" id="1.10.8.60:FF:000012">
    <property type="entry name" value="Replication factor C subunit 4"/>
    <property type="match status" value="1"/>
</dbReference>